<gene>
    <name evidence="9" type="ORF">HYH02_005328</name>
</gene>
<proteinExistence type="inferred from homology"/>
<feature type="transmembrane region" description="Helical" evidence="8">
    <location>
        <begin position="374"/>
        <end position="392"/>
    </location>
</feature>
<dbReference type="AlphaFoldDB" id="A0A835WNB0"/>
<feature type="transmembrane region" description="Helical" evidence="8">
    <location>
        <begin position="325"/>
        <end position="344"/>
    </location>
</feature>
<feature type="transmembrane region" description="Helical" evidence="8">
    <location>
        <begin position="398"/>
        <end position="419"/>
    </location>
</feature>
<evidence type="ECO:0008006" key="11">
    <source>
        <dbReference type="Google" id="ProtNLM"/>
    </source>
</evidence>
<dbReference type="GO" id="GO:0015606">
    <property type="term" value="F:spermidine transmembrane transporter activity"/>
    <property type="evidence" value="ECO:0007669"/>
    <property type="project" value="TreeGrafter"/>
</dbReference>
<evidence type="ECO:0000256" key="1">
    <source>
        <dbReference type="ARBA" id="ARBA00004141"/>
    </source>
</evidence>
<dbReference type="InterPro" id="IPR038377">
    <property type="entry name" value="Na/Glc_symporter_sf"/>
</dbReference>
<evidence type="ECO:0000256" key="7">
    <source>
        <dbReference type="RuleBase" id="RU362091"/>
    </source>
</evidence>
<feature type="transmembrane region" description="Helical" evidence="8">
    <location>
        <begin position="58"/>
        <end position="78"/>
    </location>
</feature>
<feature type="transmembrane region" description="Helical" evidence="8">
    <location>
        <begin position="126"/>
        <end position="145"/>
    </location>
</feature>
<dbReference type="PANTHER" id="PTHR48086:SF10">
    <property type="entry name" value="AGR155CP"/>
    <property type="match status" value="1"/>
</dbReference>
<keyword evidence="6 8" id="KW-0472">Membrane</keyword>
<dbReference type="PROSITE" id="PS50283">
    <property type="entry name" value="NA_SOLUT_SYMP_3"/>
    <property type="match status" value="1"/>
</dbReference>
<sequence>MDTKQKYLIISYVTCIFAQVMFALYALVRCTLHLRRQHADQTAEQFITGRGTAGRWRIAWSFFASAVGAWCITAPPSFAVYTGIVGLTMYAFAAGLPIIFIALFGARIQKKHPDVCTMPDFRYGPVARTTCVVISLINMAIVLLAEYTTIGILFKYFVGSVDYPIVIVVGVLTMFYTAYGGVYISIVTDQAQGIMTSLFILILIIYTAVTYRPEYLPKPLPNDTTYENGWPLGANKFGFSAIFSMPCSLTAATVFSEAMWQKVWASTDRKSVVFGGFAGFTLTMLAVFVFGFGGWLAAWAGYVTFDTDPNLFLFQLFADERDSASPGASVTVQSWIGVVALILATTMNEAAVDSLQNGITSVLAYHFFKGQHTIFPRILVVLINIPLIIISLQGFQVLALFLITNMLTTCMFLLIGLGLSERLKGFVTETSVICGFCTAMLTVTAYGIGKHWDPADKGLSVRYGAWYTWYGNVSYDWDYFLVGACFSLVGMLMWAIPAWALRRFAGIHGPGISGVLRRLPGFRVITGEGFTFDLLSSPHLAWFCRLIKYEPQQGPINVAKISSSNSSESPRNPNSLDAIAAAEAAAAAAKLGDVDVKGDTAYTAMSS</sequence>
<comment type="subcellular location">
    <subcellularLocation>
        <location evidence="1">Membrane</location>
        <topology evidence="1">Multi-pass membrane protein</topology>
    </subcellularLocation>
</comment>
<keyword evidence="10" id="KW-1185">Reference proteome</keyword>
<evidence type="ECO:0000313" key="10">
    <source>
        <dbReference type="Proteomes" id="UP000613740"/>
    </source>
</evidence>
<keyword evidence="5 8" id="KW-1133">Transmembrane helix</keyword>
<dbReference type="InterPro" id="IPR050277">
    <property type="entry name" value="Sodium:Solute_Symporter"/>
</dbReference>
<dbReference type="GO" id="GO:0005886">
    <property type="term" value="C:plasma membrane"/>
    <property type="evidence" value="ECO:0007669"/>
    <property type="project" value="TreeGrafter"/>
</dbReference>
<keyword evidence="3" id="KW-0813">Transport</keyword>
<feature type="transmembrane region" description="Helical" evidence="8">
    <location>
        <begin position="84"/>
        <end position="105"/>
    </location>
</feature>
<feature type="transmembrane region" description="Helical" evidence="8">
    <location>
        <begin position="193"/>
        <end position="211"/>
    </location>
</feature>
<comment type="caution">
    <text evidence="9">The sequence shown here is derived from an EMBL/GenBank/DDBJ whole genome shotgun (WGS) entry which is preliminary data.</text>
</comment>
<feature type="transmembrane region" description="Helical" evidence="8">
    <location>
        <begin position="272"/>
        <end position="305"/>
    </location>
</feature>
<keyword evidence="4 8" id="KW-0812">Transmembrane</keyword>
<feature type="transmembrane region" description="Helical" evidence="8">
    <location>
        <begin position="479"/>
        <end position="501"/>
    </location>
</feature>
<evidence type="ECO:0000256" key="3">
    <source>
        <dbReference type="ARBA" id="ARBA00022448"/>
    </source>
</evidence>
<organism evidence="9 10">
    <name type="scientific">Chlamydomonas schloesseri</name>
    <dbReference type="NCBI Taxonomy" id="2026947"/>
    <lineage>
        <taxon>Eukaryota</taxon>
        <taxon>Viridiplantae</taxon>
        <taxon>Chlorophyta</taxon>
        <taxon>core chlorophytes</taxon>
        <taxon>Chlorophyceae</taxon>
        <taxon>CS clade</taxon>
        <taxon>Chlamydomonadales</taxon>
        <taxon>Chlamydomonadaceae</taxon>
        <taxon>Chlamydomonas</taxon>
    </lineage>
</organism>
<comment type="similarity">
    <text evidence="2 7">Belongs to the sodium:solute symporter (SSF) (TC 2.A.21) family.</text>
</comment>
<dbReference type="PANTHER" id="PTHR48086">
    <property type="entry name" value="SODIUM/PROLINE SYMPORTER-RELATED"/>
    <property type="match status" value="1"/>
</dbReference>
<accession>A0A835WNB0</accession>
<dbReference type="OrthoDB" id="6132759at2759"/>
<evidence type="ECO:0000313" key="9">
    <source>
        <dbReference type="EMBL" id="KAG2449805.1"/>
    </source>
</evidence>
<feature type="transmembrane region" description="Helical" evidence="8">
    <location>
        <begin position="165"/>
        <end position="186"/>
    </location>
</feature>
<dbReference type="Proteomes" id="UP000613740">
    <property type="component" value="Unassembled WGS sequence"/>
</dbReference>
<feature type="transmembrane region" description="Helical" evidence="8">
    <location>
        <begin position="237"/>
        <end position="260"/>
    </location>
</feature>
<evidence type="ECO:0000256" key="6">
    <source>
        <dbReference type="ARBA" id="ARBA00023136"/>
    </source>
</evidence>
<feature type="transmembrane region" description="Helical" evidence="8">
    <location>
        <begin position="431"/>
        <end position="449"/>
    </location>
</feature>
<name>A0A835WNB0_9CHLO</name>
<dbReference type="InterPro" id="IPR001734">
    <property type="entry name" value="Na/solute_symporter"/>
</dbReference>
<feature type="transmembrane region" description="Helical" evidence="8">
    <location>
        <begin position="6"/>
        <end position="28"/>
    </location>
</feature>
<evidence type="ECO:0000256" key="2">
    <source>
        <dbReference type="ARBA" id="ARBA00006434"/>
    </source>
</evidence>
<evidence type="ECO:0000256" key="4">
    <source>
        <dbReference type="ARBA" id="ARBA00022692"/>
    </source>
</evidence>
<evidence type="ECO:0000256" key="5">
    <source>
        <dbReference type="ARBA" id="ARBA00022989"/>
    </source>
</evidence>
<protein>
    <recommendedName>
        <fullName evidence="11">Na+/solute symporter</fullName>
    </recommendedName>
</protein>
<dbReference type="Pfam" id="PF00474">
    <property type="entry name" value="SSF"/>
    <property type="match status" value="1"/>
</dbReference>
<dbReference type="Gene3D" id="1.20.1730.10">
    <property type="entry name" value="Sodium/glucose cotransporter"/>
    <property type="match status" value="1"/>
</dbReference>
<evidence type="ECO:0000256" key="8">
    <source>
        <dbReference type="SAM" id="Phobius"/>
    </source>
</evidence>
<reference evidence="9" key="1">
    <citation type="journal article" date="2020" name="bioRxiv">
        <title>Comparative genomics of Chlamydomonas.</title>
        <authorList>
            <person name="Craig R.J."/>
            <person name="Hasan A.R."/>
            <person name="Ness R.W."/>
            <person name="Keightley P.D."/>
        </authorList>
    </citation>
    <scope>NUCLEOTIDE SEQUENCE</scope>
    <source>
        <strain evidence="9">CCAP 11/173</strain>
    </source>
</reference>
<dbReference type="EMBL" id="JAEHOD010000013">
    <property type="protein sequence ID" value="KAG2449805.1"/>
    <property type="molecule type" value="Genomic_DNA"/>
</dbReference>